<accession>A0A2N0QQ99</accession>
<organism evidence="1 2">
    <name type="scientific">Rhizophagus irregularis</name>
    <dbReference type="NCBI Taxonomy" id="588596"/>
    <lineage>
        <taxon>Eukaryota</taxon>
        <taxon>Fungi</taxon>
        <taxon>Fungi incertae sedis</taxon>
        <taxon>Mucoromycota</taxon>
        <taxon>Glomeromycotina</taxon>
        <taxon>Glomeromycetes</taxon>
        <taxon>Glomerales</taxon>
        <taxon>Glomeraceae</taxon>
        <taxon>Rhizophagus</taxon>
    </lineage>
</organism>
<dbReference type="AlphaFoldDB" id="A0A2N0QQ99"/>
<protein>
    <submittedName>
        <fullName evidence="1">Uncharacterized protein</fullName>
    </submittedName>
</protein>
<comment type="caution">
    <text evidence="1">The sequence shown here is derived from an EMBL/GenBank/DDBJ whole genome shotgun (WGS) entry which is preliminary data.</text>
</comment>
<evidence type="ECO:0000313" key="2">
    <source>
        <dbReference type="Proteomes" id="UP000232688"/>
    </source>
</evidence>
<gene>
    <name evidence="1" type="ORF">RhiirA1_479736</name>
</gene>
<reference evidence="1 2" key="2">
    <citation type="submission" date="2017-10" db="EMBL/GenBank/DDBJ databases">
        <title>Genome analyses suggest a sexual origin of heterokaryosis in a supposedly ancient asexual fungus.</title>
        <authorList>
            <person name="Corradi N."/>
            <person name="Sedzielewska K."/>
            <person name="Noel J."/>
            <person name="Charron P."/>
            <person name="Farinelli L."/>
            <person name="Marton T."/>
            <person name="Kruger M."/>
            <person name="Pelin A."/>
            <person name="Brachmann A."/>
            <person name="Corradi N."/>
        </authorList>
    </citation>
    <scope>NUCLEOTIDE SEQUENCE [LARGE SCALE GENOMIC DNA]</scope>
    <source>
        <strain evidence="1 2">A1</strain>
    </source>
</reference>
<dbReference type="Proteomes" id="UP000232688">
    <property type="component" value="Unassembled WGS sequence"/>
</dbReference>
<name>A0A2N0QQ99_9GLOM</name>
<proteinExistence type="predicted"/>
<dbReference type="EMBL" id="LLXH01004497">
    <property type="protein sequence ID" value="PKC53226.1"/>
    <property type="molecule type" value="Genomic_DNA"/>
</dbReference>
<evidence type="ECO:0000313" key="1">
    <source>
        <dbReference type="EMBL" id="PKC53226.1"/>
    </source>
</evidence>
<dbReference type="VEuPathDB" id="FungiDB:RhiirA1_479736"/>
<reference evidence="1 2" key="1">
    <citation type="submission" date="2017-10" db="EMBL/GenBank/DDBJ databases">
        <title>Extensive intraspecific genome diversity in a model arbuscular mycorrhizal fungus.</title>
        <authorList>
            <person name="Chen E.C.H."/>
            <person name="Morin E."/>
            <person name="Baudet D."/>
            <person name="Noel J."/>
            <person name="Ndikumana S."/>
            <person name="Charron P."/>
            <person name="St-Onge C."/>
            <person name="Giorgi J."/>
            <person name="Grigoriev I.V."/>
            <person name="Roux C."/>
            <person name="Martin F.M."/>
            <person name="Corradi N."/>
        </authorList>
    </citation>
    <scope>NUCLEOTIDE SEQUENCE [LARGE SCALE GENOMIC DNA]</scope>
    <source>
        <strain evidence="1 2">A1</strain>
    </source>
</reference>
<sequence>MFRNTANCNYSAIVYLRRHSYLQKSLEILKFKETVRTNILKEGAAFSNEPFTDSLLGPLNKDAYLQQDILLLLADFYHNIYNKDFVILLQLHNTSDESIPVLPKVN</sequence>